<dbReference type="SUPFAM" id="SSF51735">
    <property type="entry name" value="NAD(P)-binding Rossmann-fold domains"/>
    <property type="match status" value="1"/>
</dbReference>
<dbReference type="AlphaFoldDB" id="A0AA37UI49"/>
<evidence type="ECO:0000256" key="1">
    <source>
        <dbReference type="ARBA" id="ARBA00006484"/>
    </source>
</evidence>
<keyword evidence="4" id="KW-1185">Reference proteome</keyword>
<comment type="similarity">
    <text evidence="1">Belongs to the short-chain dehydrogenases/reductases (SDR) family.</text>
</comment>
<accession>A0AA37UI49</accession>
<dbReference type="InterPro" id="IPR002347">
    <property type="entry name" value="SDR_fam"/>
</dbReference>
<comment type="caution">
    <text evidence="3">The sequence shown here is derived from an EMBL/GenBank/DDBJ whole genome shotgun (WGS) entry which is preliminary data.</text>
</comment>
<evidence type="ECO:0000313" key="4">
    <source>
        <dbReference type="Proteomes" id="UP001157160"/>
    </source>
</evidence>
<dbReference type="GO" id="GO:0016491">
    <property type="term" value="F:oxidoreductase activity"/>
    <property type="evidence" value="ECO:0007669"/>
    <property type="project" value="UniProtKB-KW"/>
</dbReference>
<evidence type="ECO:0000313" key="3">
    <source>
        <dbReference type="EMBL" id="GMA28241.1"/>
    </source>
</evidence>
<dbReference type="Proteomes" id="UP001157160">
    <property type="component" value="Unassembled WGS sequence"/>
</dbReference>
<dbReference type="GO" id="GO:0016020">
    <property type="term" value="C:membrane"/>
    <property type="evidence" value="ECO:0007669"/>
    <property type="project" value="TreeGrafter"/>
</dbReference>
<protein>
    <submittedName>
        <fullName evidence="3">Short-chain dehydrogenase</fullName>
    </submittedName>
</protein>
<dbReference type="CDD" id="cd05233">
    <property type="entry name" value="SDR_c"/>
    <property type="match status" value="1"/>
</dbReference>
<dbReference type="PANTHER" id="PTHR44196">
    <property type="entry name" value="DEHYDROGENASE/REDUCTASE SDR FAMILY MEMBER 7B"/>
    <property type="match status" value="1"/>
</dbReference>
<reference evidence="3 4" key="1">
    <citation type="journal article" date="2014" name="Int. J. Syst. Evol. Microbiol.">
        <title>Complete genome sequence of Corynebacterium casei LMG S-19264T (=DSM 44701T), isolated from a smear-ripened cheese.</title>
        <authorList>
            <consortium name="US DOE Joint Genome Institute (JGI-PGF)"/>
            <person name="Walter F."/>
            <person name="Albersmeier A."/>
            <person name="Kalinowski J."/>
            <person name="Ruckert C."/>
        </authorList>
    </citation>
    <scope>NUCLEOTIDE SEQUENCE [LARGE SCALE GENOMIC DNA]</scope>
    <source>
        <strain evidence="3 4">NBRC 112289</strain>
    </source>
</reference>
<name>A0AA37UI49_9MICO</name>
<dbReference type="EMBL" id="BSUL01000001">
    <property type="protein sequence ID" value="GMA28241.1"/>
    <property type="molecule type" value="Genomic_DNA"/>
</dbReference>
<dbReference type="Pfam" id="PF00106">
    <property type="entry name" value="adh_short"/>
    <property type="match status" value="1"/>
</dbReference>
<sequence length="243" mass="25012">MIILALMTDAMKTAWVTGAGSGVGRATADALGALGWRVVLSGRRTDALSETARLVRDAGGTPVELPFDVGSDDPRVALPTIGDRLDALVLAAGLNHPRRAWADQGMADFEAVVQTNLLGVVRAVDASLPALRAASGVVVVVSSIAGWRPAPGAGVAYSASKTALAPIVRTINDQEAGAGVRATHLCPGDIDSDFLQQRPTVPDAAARAVMLTPADVADAALYAITAPSHVRIDELVLSPVSQR</sequence>
<dbReference type="PANTHER" id="PTHR44196:SF1">
    <property type="entry name" value="DEHYDROGENASE_REDUCTASE SDR FAMILY MEMBER 7B"/>
    <property type="match status" value="1"/>
</dbReference>
<gene>
    <name evidence="3" type="ORF">GCM10025874_14940</name>
</gene>
<dbReference type="Gene3D" id="3.40.50.720">
    <property type="entry name" value="NAD(P)-binding Rossmann-like Domain"/>
    <property type="match status" value="1"/>
</dbReference>
<dbReference type="InterPro" id="IPR036291">
    <property type="entry name" value="NAD(P)-bd_dom_sf"/>
</dbReference>
<dbReference type="PRINTS" id="PR00081">
    <property type="entry name" value="GDHRDH"/>
</dbReference>
<proteinExistence type="inferred from homology"/>
<organism evidence="3 4">
    <name type="scientific">Arenivirga flava</name>
    <dbReference type="NCBI Taxonomy" id="1930060"/>
    <lineage>
        <taxon>Bacteria</taxon>
        <taxon>Bacillati</taxon>
        <taxon>Actinomycetota</taxon>
        <taxon>Actinomycetes</taxon>
        <taxon>Micrococcales</taxon>
        <taxon>Microbacteriaceae</taxon>
        <taxon>Arenivirga</taxon>
    </lineage>
</organism>
<evidence type="ECO:0000256" key="2">
    <source>
        <dbReference type="ARBA" id="ARBA00023002"/>
    </source>
</evidence>
<keyword evidence="2" id="KW-0560">Oxidoreductase</keyword>